<protein>
    <recommendedName>
        <fullName evidence="1">Schlafen group 3-like DNA/RNA helicase domain-containing protein</fullName>
    </recommendedName>
</protein>
<sequence length="600" mass="66980">MVDPDPSKARDVVGALVEGYRRFYGEDPSGELVASWSSSVARVLGVLERAGGFPAVLELPLFGSERADFVVVGRGRALVVEAKGWSTVEKLNYVVQVDGLREVDPCYQVENYVSKLKYFSTAADRVRHFDGVAYLYGGASYSDGCRIARSDAELEEYVGSLGSPGDEGDVEAVASAKFTVRRDIVEFLRSHRDKLLKEAARFLASEGYGLGREQLVLVHDVLEALEAGSRKAFFVRGGTGSGKTLVALTLLFEAVSRGYHAVLAYKNNRLLNTLRYALSLRAPRGAPKLSALIVYYSTGRGHGLGERRAYEKGLYRNLNLAVLDEAQRMTLENIEYTMKSAPVTVYFYDDKQILIGYEEGFRENFLEAAERLGLAYDERELKTLYRVPPGYVKLVESLVYSGAVAQQDVQGYDIKVFDNPADMLEALQEKANKGFKVALVCAFTETRGDKNDLNSPENRRLTVKRGDREEVVTWLMDEKEEYPKYWCGELGNPLTRCASVYGAQGFEADYVGVVWGRDMVWRCGPLGCGWSVNPDAITDYVGGQYSLEKLARKDPGKALELLKNRYYIMLTRGIKGTYIYPEDGETGRLLREVVEKLQQH</sequence>
<dbReference type="Pfam" id="PF09848">
    <property type="entry name" value="SLFN-g3_helicase"/>
    <property type="match status" value="1"/>
</dbReference>
<evidence type="ECO:0000313" key="3">
    <source>
        <dbReference type="Proteomes" id="UP000000641"/>
    </source>
</evidence>
<accession>A1RYT4</accession>
<dbReference type="EnsemblBacteria" id="ABL78364">
    <property type="protein sequence ID" value="ABL78364"/>
    <property type="gene ID" value="Tpen_0964"/>
</dbReference>
<proteinExistence type="predicted"/>
<feature type="domain" description="Schlafen group 3-like DNA/RNA helicase" evidence="1">
    <location>
        <begin position="231"/>
        <end position="583"/>
    </location>
</feature>
<dbReference type="Gene3D" id="3.40.50.300">
    <property type="entry name" value="P-loop containing nucleotide triphosphate hydrolases"/>
    <property type="match status" value="1"/>
</dbReference>
<keyword evidence="3" id="KW-1185">Reference proteome</keyword>
<dbReference type="EMBL" id="CP000505">
    <property type="protein sequence ID" value="ABL78364.1"/>
    <property type="molecule type" value="Genomic_DNA"/>
</dbReference>
<dbReference type="Proteomes" id="UP000000641">
    <property type="component" value="Chromosome"/>
</dbReference>
<gene>
    <name evidence="2" type="ordered locus">Tpen_0964</name>
</gene>
<organism evidence="2 3">
    <name type="scientific">Thermofilum pendens (strain DSM 2475 / Hrk 5)</name>
    <dbReference type="NCBI Taxonomy" id="368408"/>
    <lineage>
        <taxon>Archaea</taxon>
        <taxon>Thermoproteota</taxon>
        <taxon>Thermoprotei</taxon>
        <taxon>Thermofilales</taxon>
        <taxon>Thermofilaceae</taxon>
        <taxon>Thermofilum</taxon>
    </lineage>
</organism>
<dbReference type="InterPro" id="IPR018647">
    <property type="entry name" value="SLFN_3-like_DNA/RNA_helicase"/>
</dbReference>
<dbReference type="InterPro" id="IPR027417">
    <property type="entry name" value="P-loop_NTPase"/>
</dbReference>
<dbReference type="KEGG" id="tpe:Tpen_0964"/>
<dbReference type="HOGENOM" id="CLU_019642_0_0_2"/>
<dbReference type="STRING" id="368408.Tpen_0964"/>
<name>A1RYT4_THEPD</name>
<evidence type="ECO:0000313" key="2">
    <source>
        <dbReference type="EMBL" id="ABL78364.1"/>
    </source>
</evidence>
<dbReference type="AlphaFoldDB" id="A1RYT4"/>
<evidence type="ECO:0000259" key="1">
    <source>
        <dbReference type="Pfam" id="PF09848"/>
    </source>
</evidence>
<reference evidence="3" key="1">
    <citation type="journal article" date="2008" name="J. Bacteriol.">
        <title>Genome sequence of Thermofilum pendens reveals an exceptional loss of biosynthetic pathways without genome reduction.</title>
        <authorList>
            <person name="Anderson I."/>
            <person name="Rodriguez J."/>
            <person name="Susanti D."/>
            <person name="Porat I."/>
            <person name="Reich C."/>
            <person name="Ulrich L.E."/>
            <person name="Elkins J.G."/>
            <person name="Mavromatis K."/>
            <person name="Lykidis A."/>
            <person name="Kim E."/>
            <person name="Thompson L.S."/>
            <person name="Nolan M."/>
            <person name="Land M."/>
            <person name="Copeland A."/>
            <person name="Lapidus A."/>
            <person name="Lucas S."/>
            <person name="Detter C."/>
            <person name="Zhulin I.B."/>
            <person name="Olsen G.J."/>
            <person name="Whitman W."/>
            <person name="Mukhopadhyay B."/>
            <person name="Bristow J."/>
            <person name="Kyrpides N."/>
        </authorList>
    </citation>
    <scope>NUCLEOTIDE SEQUENCE [LARGE SCALE GENOMIC DNA]</scope>
    <source>
        <strain evidence="3">DSM 2475 / Hrk 5</strain>
    </source>
</reference>
<dbReference type="SUPFAM" id="SSF52540">
    <property type="entry name" value="P-loop containing nucleoside triphosphate hydrolases"/>
    <property type="match status" value="1"/>
</dbReference>
<dbReference type="eggNOG" id="arCOG04708">
    <property type="taxonomic scope" value="Archaea"/>
</dbReference>